<reference evidence="2 3" key="1">
    <citation type="submission" date="2018-02" db="EMBL/GenBank/DDBJ databases">
        <title>The genomes of Aspergillus section Nigri reveals drivers in fungal speciation.</title>
        <authorList>
            <consortium name="DOE Joint Genome Institute"/>
            <person name="Vesth T.C."/>
            <person name="Nybo J."/>
            <person name="Theobald S."/>
            <person name="Brandl J."/>
            <person name="Frisvad J.C."/>
            <person name="Nielsen K.F."/>
            <person name="Lyhne E.K."/>
            <person name="Kogle M.E."/>
            <person name="Kuo A."/>
            <person name="Riley R."/>
            <person name="Clum A."/>
            <person name="Nolan M."/>
            <person name="Lipzen A."/>
            <person name="Salamov A."/>
            <person name="Henrissat B."/>
            <person name="Wiebenga A."/>
            <person name="De vries R.P."/>
            <person name="Grigoriev I.V."/>
            <person name="Mortensen U.H."/>
            <person name="Andersen M.R."/>
            <person name="Baker S.E."/>
        </authorList>
    </citation>
    <scope>NUCLEOTIDE SEQUENCE [LARGE SCALE GENOMIC DNA]</scope>
    <source>
        <strain evidence="2 3">CBS 114.80</strain>
    </source>
</reference>
<evidence type="ECO:0000313" key="3">
    <source>
        <dbReference type="Proteomes" id="UP000248817"/>
    </source>
</evidence>
<protein>
    <submittedName>
        <fullName evidence="2">Uncharacterized protein</fullName>
    </submittedName>
</protein>
<evidence type="ECO:0000313" key="2">
    <source>
        <dbReference type="EMBL" id="PYI33881.1"/>
    </source>
</evidence>
<proteinExistence type="predicted"/>
<gene>
    <name evidence="2" type="ORF">BP00DRAFT_423692</name>
</gene>
<organism evidence="2 3">
    <name type="scientific">Aspergillus indologenus CBS 114.80</name>
    <dbReference type="NCBI Taxonomy" id="1450541"/>
    <lineage>
        <taxon>Eukaryota</taxon>
        <taxon>Fungi</taxon>
        <taxon>Dikarya</taxon>
        <taxon>Ascomycota</taxon>
        <taxon>Pezizomycotina</taxon>
        <taxon>Eurotiomycetes</taxon>
        <taxon>Eurotiomycetidae</taxon>
        <taxon>Eurotiales</taxon>
        <taxon>Aspergillaceae</taxon>
        <taxon>Aspergillus</taxon>
        <taxon>Aspergillus subgen. Circumdati</taxon>
    </lineage>
</organism>
<accession>A0A2V5ICS6</accession>
<keyword evidence="3" id="KW-1185">Reference proteome</keyword>
<dbReference type="EMBL" id="KZ825480">
    <property type="protein sequence ID" value="PYI33881.1"/>
    <property type="molecule type" value="Genomic_DNA"/>
</dbReference>
<sequence>MPPPNRESFPLTLKFRPPDPGPVRPTLQVAPHGTVTLPSIELKPPVPNSGEWKKRNSKRIT</sequence>
<name>A0A2V5ICS6_9EURO</name>
<evidence type="ECO:0000256" key="1">
    <source>
        <dbReference type="SAM" id="MobiDB-lite"/>
    </source>
</evidence>
<dbReference type="AlphaFoldDB" id="A0A2V5ICS6"/>
<dbReference type="Proteomes" id="UP000248817">
    <property type="component" value="Unassembled WGS sequence"/>
</dbReference>
<feature type="region of interest" description="Disordered" evidence="1">
    <location>
        <begin position="1"/>
        <end position="61"/>
    </location>
</feature>